<dbReference type="PANTHER" id="PTHR30146:SF109">
    <property type="entry name" value="HTH-TYPE TRANSCRIPTIONAL REGULATOR GALS"/>
    <property type="match status" value="1"/>
</dbReference>
<dbReference type="SMART" id="SM00354">
    <property type="entry name" value="HTH_LACI"/>
    <property type="match status" value="1"/>
</dbReference>
<comment type="caution">
    <text evidence="6">The sequence shown here is derived from an EMBL/GenBank/DDBJ whole genome shotgun (WGS) entry which is preliminary data.</text>
</comment>
<organism evidence="6 7">
    <name type="scientific">Bifidobacterium samirii</name>
    <dbReference type="NCBI Taxonomy" id="2306974"/>
    <lineage>
        <taxon>Bacteria</taxon>
        <taxon>Bacillati</taxon>
        <taxon>Actinomycetota</taxon>
        <taxon>Actinomycetes</taxon>
        <taxon>Bifidobacteriales</taxon>
        <taxon>Bifidobacteriaceae</taxon>
        <taxon>Bifidobacterium</taxon>
    </lineage>
</organism>
<evidence type="ECO:0000313" key="7">
    <source>
        <dbReference type="Proteomes" id="UP000287470"/>
    </source>
</evidence>
<dbReference type="SUPFAM" id="SSF47413">
    <property type="entry name" value="lambda repressor-like DNA-binding domains"/>
    <property type="match status" value="1"/>
</dbReference>
<gene>
    <name evidence="6" type="ORF">D2E24_1484</name>
</gene>
<evidence type="ECO:0000256" key="1">
    <source>
        <dbReference type="ARBA" id="ARBA00023015"/>
    </source>
</evidence>
<feature type="region of interest" description="Disordered" evidence="4">
    <location>
        <begin position="320"/>
        <end position="377"/>
    </location>
</feature>
<keyword evidence="3" id="KW-0804">Transcription</keyword>
<dbReference type="CDD" id="cd01392">
    <property type="entry name" value="HTH_LacI"/>
    <property type="match status" value="1"/>
</dbReference>
<dbReference type="Pfam" id="PF00356">
    <property type="entry name" value="LacI"/>
    <property type="match status" value="1"/>
</dbReference>
<evidence type="ECO:0000256" key="2">
    <source>
        <dbReference type="ARBA" id="ARBA00023125"/>
    </source>
</evidence>
<dbReference type="PROSITE" id="PS50932">
    <property type="entry name" value="HTH_LACI_2"/>
    <property type="match status" value="1"/>
</dbReference>
<dbReference type="InterPro" id="IPR010982">
    <property type="entry name" value="Lambda_DNA-bd_dom_sf"/>
</dbReference>
<evidence type="ECO:0000313" key="6">
    <source>
        <dbReference type="EMBL" id="RSX54624.1"/>
    </source>
</evidence>
<keyword evidence="7" id="KW-1185">Reference proteome</keyword>
<dbReference type="SUPFAM" id="SSF53822">
    <property type="entry name" value="Periplasmic binding protein-like I"/>
    <property type="match status" value="1"/>
</dbReference>
<evidence type="ECO:0000256" key="4">
    <source>
        <dbReference type="SAM" id="MobiDB-lite"/>
    </source>
</evidence>
<dbReference type="InterPro" id="IPR000843">
    <property type="entry name" value="HTH_LacI"/>
</dbReference>
<keyword evidence="1" id="KW-0805">Transcription regulation</keyword>
<dbReference type="Gene3D" id="3.40.50.2300">
    <property type="match status" value="2"/>
</dbReference>
<feature type="domain" description="HTH lacI-type" evidence="5">
    <location>
        <begin position="2"/>
        <end position="56"/>
    </location>
</feature>
<dbReference type="Pfam" id="PF00532">
    <property type="entry name" value="Peripla_BP_1"/>
    <property type="match status" value="1"/>
</dbReference>
<dbReference type="Proteomes" id="UP000287470">
    <property type="component" value="Unassembled WGS sequence"/>
</dbReference>
<dbReference type="GO" id="GO:0003700">
    <property type="term" value="F:DNA-binding transcription factor activity"/>
    <property type="evidence" value="ECO:0007669"/>
    <property type="project" value="TreeGrafter"/>
</dbReference>
<dbReference type="OrthoDB" id="252678at2"/>
<dbReference type="Gene3D" id="1.10.260.40">
    <property type="entry name" value="lambda repressor-like DNA-binding domains"/>
    <property type="match status" value="1"/>
</dbReference>
<evidence type="ECO:0000259" key="5">
    <source>
        <dbReference type="PROSITE" id="PS50932"/>
    </source>
</evidence>
<sequence>MVSIKDVAREAGVSPQTVSNCINNPAIVKPATRTLVNAAIERLNYTPNASARRLRTQRSNTIAIGIAPVSYSPIYDPLLHALVTEADAHGIRVILYKTDSHQDEIRQFEQLIARGDVDAFVLVNTTHDDPRIAWLNEHRQTFVLFGRPWGRADMHEPDVPWVDVDGRAGIADVTRHLILHGCKHIGFIGWPGLSGTGMDRRLGWRQTMLDARMATPAELDQLSEDAENDIIAGQTACIALLDRRPDIDAIICVSDTIATGVALALPTDTDITVTGFDNTVSAQSLGIPSVAQPLAGAARELVRITQERLRARLAEAAAGNGADAAATVRPTDAGASGGTATGATPNGDTDDGKTGRTTLCGEPDRDHVLLTPTLALR</sequence>
<dbReference type="EMBL" id="QXGK01000016">
    <property type="protein sequence ID" value="RSX54624.1"/>
    <property type="molecule type" value="Genomic_DNA"/>
</dbReference>
<feature type="compositionally biased region" description="Low complexity" evidence="4">
    <location>
        <begin position="320"/>
        <end position="334"/>
    </location>
</feature>
<evidence type="ECO:0000256" key="3">
    <source>
        <dbReference type="ARBA" id="ARBA00023163"/>
    </source>
</evidence>
<dbReference type="AlphaFoldDB" id="A0A430FP93"/>
<protein>
    <submittedName>
        <fullName evidence="6">LacI family transcriptional regulator</fullName>
    </submittedName>
</protein>
<dbReference type="GO" id="GO:0000976">
    <property type="term" value="F:transcription cis-regulatory region binding"/>
    <property type="evidence" value="ECO:0007669"/>
    <property type="project" value="TreeGrafter"/>
</dbReference>
<dbReference type="InterPro" id="IPR001761">
    <property type="entry name" value="Peripla_BP/Lac1_sug-bd_dom"/>
</dbReference>
<accession>A0A430FP93</accession>
<keyword evidence="2" id="KW-0238">DNA-binding</keyword>
<proteinExistence type="predicted"/>
<reference evidence="6 7" key="1">
    <citation type="submission" date="2018-09" db="EMBL/GenBank/DDBJ databases">
        <title>Characterization of the phylogenetic diversity of five novel species belonging to the genus Bifidobacterium.</title>
        <authorList>
            <person name="Lugli G.A."/>
            <person name="Duranti S."/>
            <person name="Milani C."/>
        </authorList>
    </citation>
    <scope>NUCLEOTIDE SEQUENCE [LARGE SCALE GENOMIC DNA]</scope>
    <source>
        <strain evidence="6 7">2033B</strain>
    </source>
</reference>
<name>A0A430FP93_9BIFI</name>
<dbReference type="PANTHER" id="PTHR30146">
    <property type="entry name" value="LACI-RELATED TRANSCRIPTIONAL REPRESSOR"/>
    <property type="match status" value="1"/>
</dbReference>
<dbReference type="RefSeq" id="WP_125968747.1">
    <property type="nucleotide sequence ID" value="NZ_QXGK01000016.1"/>
</dbReference>
<dbReference type="InterPro" id="IPR028082">
    <property type="entry name" value="Peripla_BP_I"/>
</dbReference>